<dbReference type="SUPFAM" id="SSF82689">
    <property type="entry name" value="Mechanosensitive channel protein MscS (YggB), C-terminal domain"/>
    <property type="match status" value="1"/>
</dbReference>
<evidence type="ECO:0000256" key="6">
    <source>
        <dbReference type="ARBA" id="ARBA00023136"/>
    </source>
</evidence>
<dbReference type="SUPFAM" id="SSF82861">
    <property type="entry name" value="Mechanosensitive channel protein MscS (YggB), transmembrane region"/>
    <property type="match status" value="1"/>
</dbReference>
<comment type="caution">
    <text evidence="9">The sequence shown here is derived from an EMBL/GenBank/DDBJ whole genome shotgun (WGS) entry which is preliminary data.</text>
</comment>
<dbReference type="Gene3D" id="2.30.30.60">
    <property type="match status" value="1"/>
</dbReference>
<dbReference type="GO" id="GO:0055085">
    <property type="term" value="P:transmembrane transport"/>
    <property type="evidence" value="ECO:0007669"/>
    <property type="project" value="InterPro"/>
</dbReference>
<dbReference type="InterPro" id="IPR011014">
    <property type="entry name" value="MscS_channel_TM-2"/>
</dbReference>
<comment type="subcellular location">
    <subcellularLocation>
        <location evidence="1">Cell membrane</location>
        <topology evidence="1">Multi-pass membrane protein</topology>
    </subcellularLocation>
</comment>
<keyword evidence="5 7" id="KW-1133">Transmembrane helix</keyword>
<feature type="transmembrane region" description="Helical" evidence="7">
    <location>
        <begin position="88"/>
        <end position="107"/>
    </location>
</feature>
<dbReference type="GO" id="GO:0005886">
    <property type="term" value="C:plasma membrane"/>
    <property type="evidence" value="ECO:0007669"/>
    <property type="project" value="UniProtKB-SubCell"/>
</dbReference>
<evidence type="ECO:0000259" key="8">
    <source>
        <dbReference type="Pfam" id="PF00924"/>
    </source>
</evidence>
<dbReference type="InterPro" id="IPR011066">
    <property type="entry name" value="MscS_channel_C_sf"/>
</dbReference>
<dbReference type="InterPro" id="IPR010920">
    <property type="entry name" value="LSM_dom_sf"/>
</dbReference>
<dbReference type="SUPFAM" id="SSF50182">
    <property type="entry name" value="Sm-like ribonucleoproteins"/>
    <property type="match status" value="1"/>
</dbReference>
<gene>
    <name evidence="10" type="ORF">B8A44_01500</name>
    <name evidence="9" type="ORF">BWX42_07370</name>
</gene>
<dbReference type="InterPro" id="IPR023408">
    <property type="entry name" value="MscS_beta-dom_sf"/>
</dbReference>
<dbReference type="Proteomes" id="UP000190409">
    <property type="component" value="Unassembled WGS sequence"/>
</dbReference>
<organism evidence="9 11">
    <name type="scientific">Dolosigranulum pigrum</name>
    <dbReference type="NCBI Taxonomy" id="29394"/>
    <lineage>
        <taxon>Bacteria</taxon>
        <taxon>Bacillati</taxon>
        <taxon>Bacillota</taxon>
        <taxon>Bacilli</taxon>
        <taxon>Lactobacillales</taxon>
        <taxon>Carnobacteriaceae</taxon>
        <taxon>Dolosigranulum</taxon>
    </lineage>
</organism>
<evidence type="ECO:0000313" key="11">
    <source>
        <dbReference type="Proteomes" id="UP000190409"/>
    </source>
</evidence>
<reference evidence="10 12" key="2">
    <citation type="submission" date="2017-03" db="EMBL/GenBank/DDBJ databases">
        <title>wgs assembly of Dolosigranulum pigrum KPL CDC strains.</title>
        <authorList>
            <person name="Brugger S.D."/>
            <person name="Pettigrew M."/>
            <person name="Kong Y."/>
            <person name="Lemon K.P."/>
        </authorList>
    </citation>
    <scope>NUCLEOTIDE SEQUENCE [LARGE SCALE GENOMIC DNA]</scope>
    <source>
        <strain evidence="10 12">KPL1931_CDC4294-98</strain>
    </source>
</reference>
<name>A0A1S8KP68_9LACT</name>
<reference evidence="9 11" key="1">
    <citation type="submission" date="2017-01" db="EMBL/GenBank/DDBJ databases">
        <title>Complete Genome Sequence of Dolosigranulum pigrum isolated from a Patient with interstitial lung disease.</title>
        <authorList>
            <person name="Mukhopadhyay R."/>
            <person name="Joaquin J."/>
            <person name="Hogue R."/>
            <person name="Fitzgerald S."/>
            <person name="Jospin G."/>
            <person name="Eisen J.A."/>
            <person name="Chaturvedi V."/>
        </authorList>
    </citation>
    <scope>NUCLEOTIDE SEQUENCE [LARGE SCALE GENOMIC DNA]</scope>
    <source>
        <strain evidence="9 11">15S00348</strain>
    </source>
</reference>
<dbReference type="AlphaFoldDB" id="A0A1S8KP68"/>
<proteinExistence type="inferred from homology"/>
<evidence type="ECO:0000313" key="9">
    <source>
        <dbReference type="EMBL" id="OOL81537.1"/>
    </source>
</evidence>
<comment type="similarity">
    <text evidence="2">Belongs to the MscS (TC 1.A.23) family.</text>
</comment>
<dbReference type="PANTHER" id="PTHR30347">
    <property type="entry name" value="POTASSIUM CHANNEL RELATED"/>
    <property type="match status" value="1"/>
</dbReference>
<dbReference type="GeneID" id="42694053"/>
<evidence type="ECO:0000313" key="10">
    <source>
        <dbReference type="EMBL" id="RAN64896.1"/>
    </source>
</evidence>
<feature type="domain" description="Mechanosensitive ion channel MscS" evidence="8">
    <location>
        <begin position="176"/>
        <end position="242"/>
    </location>
</feature>
<dbReference type="PANTHER" id="PTHR30347:SF1">
    <property type="entry name" value="MECHANOSENSITIVE CHANNEL MSCK"/>
    <property type="match status" value="1"/>
</dbReference>
<dbReference type="Proteomes" id="UP000249099">
    <property type="component" value="Unassembled WGS sequence"/>
</dbReference>
<dbReference type="InterPro" id="IPR052702">
    <property type="entry name" value="MscS-like_channel"/>
</dbReference>
<dbReference type="EMBL" id="MUYF01000003">
    <property type="protein sequence ID" value="OOL81537.1"/>
    <property type="molecule type" value="Genomic_DNA"/>
</dbReference>
<keyword evidence="6 7" id="KW-0472">Membrane</keyword>
<evidence type="ECO:0000256" key="7">
    <source>
        <dbReference type="SAM" id="Phobius"/>
    </source>
</evidence>
<accession>A0A1S8KP68</accession>
<dbReference type="Pfam" id="PF00924">
    <property type="entry name" value="MS_channel_2nd"/>
    <property type="match status" value="1"/>
</dbReference>
<sequence length="368" mass="42380">MVQMIENLRDTGLLFWIGAIGGFLLILAAWGILRVMISRRVKSNRLKSMLNVVLNWVGVLVVAIYIFQYLGRTSWMTRPLFALGETDVTPQLIIVLAFSVIIAYRLSGILTDHILPNIYERYNIETSVSATINTLVHYSLMIIMVIVALNSLGFSFTSLAIFGSVIGVGLGFGLQNIMNNFISGLIILFDRPIRVGDRVIIDDTFTDIEEIKIRHTIVRTRLNERIIIPNSYFLENKFINRSYSNKRLRVTVEVGIEYGDSIELADQQLREAVYDLQDTEYAYKVRDPQPEVYCEAFGDNDVQLRLFFWIDDQSSQTEFILPDLVRRNIYKRFYDVGLNFAFPRRDLYLVNSNFGDDKKIPNVTEEPR</sequence>
<dbReference type="EMBL" id="NAQV01000004">
    <property type="protein sequence ID" value="RAN64896.1"/>
    <property type="molecule type" value="Genomic_DNA"/>
</dbReference>
<dbReference type="RefSeq" id="WP_004635475.1">
    <property type="nucleotide sequence ID" value="NZ_CAJHJL010000007.1"/>
</dbReference>
<feature type="transmembrane region" description="Helical" evidence="7">
    <location>
        <begin position="13"/>
        <end position="37"/>
    </location>
</feature>
<dbReference type="Gene3D" id="1.10.287.1260">
    <property type="match status" value="1"/>
</dbReference>
<feature type="transmembrane region" description="Helical" evidence="7">
    <location>
        <begin position="128"/>
        <end position="148"/>
    </location>
</feature>
<evidence type="ECO:0000256" key="5">
    <source>
        <dbReference type="ARBA" id="ARBA00022989"/>
    </source>
</evidence>
<evidence type="ECO:0000256" key="2">
    <source>
        <dbReference type="ARBA" id="ARBA00008017"/>
    </source>
</evidence>
<evidence type="ECO:0000256" key="3">
    <source>
        <dbReference type="ARBA" id="ARBA00022475"/>
    </source>
</evidence>
<dbReference type="InterPro" id="IPR006685">
    <property type="entry name" value="MscS_channel_2nd"/>
</dbReference>
<evidence type="ECO:0000256" key="1">
    <source>
        <dbReference type="ARBA" id="ARBA00004651"/>
    </source>
</evidence>
<evidence type="ECO:0000256" key="4">
    <source>
        <dbReference type="ARBA" id="ARBA00022692"/>
    </source>
</evidence>
<evidence type="ECO:0000313" key="12">
    <source>
        <dbReference type="Proteomes" id="UP000249099"/>
    </source>
</evidence>
<protein>
    <recommendedName>
        <fullName evidence="8">Mechanosensitive ion channel MscS domain-containing protein</fullName>
    </recommendedName>
</protein>
<feature type="transmembrane region" description="Helical" evidence="7">
    <location>
        <begin position="49"/>
        <end position="68"/>
    </location>
</feature>
<dbReference type="Gene3D" id="3.30.70.100">
    <property type="match status" value="1"/>
</dbReference>
<keyword evidence="4 7" id="KW-0812">Transmembrane</keyword>
<keyword evidence="3" id="KW-1003">Cell membrane</keyword>
<feature type="transmembrane region" description="Helical" evidence="7">
    <location>
        <begin position="154"/>
        <end position="174"/>
    </location>
</feature>